<keyword evidence="4" id="KW-0432">Leucine biosynthesis</keyword>
<protein>
    <recommendedName>
        <fullName evidence="3">2-isopropylmalate synthase</fullName>
        <ecNumber evidence="3">2.3.3.13</ecNumber>
    </recommendedName>
    <alternativeName>
        <fullName evidence="8">Alpha-IPM synthase</fullName>
    </alternativeName>
</protein>
<sequence length="533" mass="57519">MTQQTSESAQKLEEMFAISPYNQLALSGVGPIKDVKIFDTTLRDGEQAPGIALSPDDKVRIAQALDSLGTDIIEAGFAASSDIEKETLRQIKDLNLNATVCSLARSVHKDIDAVIDSGLDYIHTFIATSDLHMQYKLKMTPEQVKERAVDAVEYAREHGLEVMFSCEDATRSRMDFMKEILLAVQEAGASSVNIPDTVGVIIPKAYGNMIAELHKTLKIPISVHCHNDMGLALANSLAAVENGATIVQGCVNGFGERTGNVALEEVAVNLFANYGVKTYDLSKISETSALIERITGFSMAANKPIVGRNAFAHESGIHVHGIMNNTATYEPFLPEVVGAKRRLVVGKLSGSHAVEGKLEEMGVKFPAEHIDELMEAVKKMSISGKEITDAELMAIADDIMWKKSTERKECVLDELTVITGRSTTPTATVTITKADGSKVTVADTGVGPVNAAVNAIRKAVNSNMTMEEYKLSAITGESDSMCQVAVTMKNVQNDGNISFGRAVGMDIVETSVDATMAAINRDFARVKHDKKEC</sequence>
<evidence type="ECO:0000256" key="7">
    <source>
        <dbReference type="ARBA" id="ARBA00023304"/>
    </source>
</evidence>
<evidence type="ECO:0000256" key="2">
    <source>
        <dbReference type="ARBA" id="ARBA00004689"/>
    </source>
</evidence>
<dbReference type="CDD" id="cd07940">
    <property type="entry name" value="DRE_TIM_IPMS"/>
    <property type="match status" value="1"/>
</dbReference>
<evidence type="ECO:0000256" key="4">
    <source>
        <dbReference type="ARBA" id="ARBA00022430"/>
    </source>
</evidence>
<dbReference type="Gene3D" id="1.10.238.260">
    <property type="match status" value="1"/>
</dbReference>
<dbReference type="NCBIfam" id="NF002085">
    <property type="entry name" value="PRK00915.1-2"/>
    <property type="match status" value="1"/>
</dbReference>
<keyword evidence="7" id="KW-0100">Branched-chain amino acid biosynthesis</keyword>
<gene>
    <name evidence="11" type="ORF">MMALV_05860</name>
</gene>
<comment type="similarity">
    <text evidence="9">Belongs to the alpha-IPM synthase/homocitrate synthase family.</text>
</comment>
<name>M9SIG6_METAX</name>
<dbReference type="InterPro" id="IPR013709">
    <property type="entry name" value="2-isopropylmalate_synth_dimer"/>
</dbReference>
<feature type="domain" description="Pyruvate carboxyltransferase" evidence="10">
    <location>
        <begin position="35"/>
        <end position="285"/>
    </location>
</feature>
<evidence type="ECO:0000259" key="10">
    <source>
        <dbReference type="PROSITE" id="PS50991"/>
    </source>
</evidence>
<dbReference type="Pfam" id="PF08502">
    <property type="entry name" value="LeuA_dimer"/>
    <property type="match status" value="1"/>
</dbReference>
<dbReference type="SMART" id="SM00917">
    <property type="entry name" value="LeuA_dimer"/>
    <property type="match status" value="1"/>
</dbReference>
<keyword evidence="5" id="KW-0028">Amino-acid biosynthesis</keyword>
<evidence type="ECO:0000256" key="3">
    <source>
        <dbReference type="ARBA" id="ARBA00012973"/>
    </source>
</evidence>
<keyword evidence="12" id="KW-1185">Reference proteome</keyword>
<dbReference type="InterPro" id="IPR036230">
    <property type="entry name" value="LeuA_allosteric_dom_sf"/>
</dbReference>
<dbReference type="GO" id="GO:0009098">
    <property type="term" value="P:L-leucine biosynthetic process"/>
    <property type="evidence" value="ECO:0007669"/>
    <property type="project" value="UniProtKB-KW"/>
</dbReference>
<dbReference type="eggNOG" id="arCOG02092">
    <property type="taxonomic scope" value="Archaea"/>
</dbReference>
<dbReference type="PROSITE" id="PS50991">
    <property type="entry name" value="PYR_CT"/>
    <property type="match status" value="1"/>
</dbReference>
<organism evidence="11 12">
    <name type="scientific">Methanomethylophilus alvi (strain Mx1201)</name>
    <dbReference type="NCBI Taxonomy" id="1236689"/>
    <lineage>
        <taxon>Archaea</taxon>
        <taxon>Methanobacteriati</taxon>
        <taxon>Thermoplasmatota</taxon>
        <taxon>Thermoplasmata</taxon>
        <taxon>Methanomassiliicoccales</taxon>
        <taxon>Methanomethylophilaceae</taxon>
        <taxon>Methanomethylophilus</taxon>
    </lineage>
</organism>
<dbReference type="FunFam" id="1.10.238.260:FF:000001">
    <property type="entry name" value="2-isopropylmalate synthase"/>
    <property type="match status" value="1"/>
</dbReference>
<dbReference type="InParanoid" id="M9SIG6"/>
<dbReference type="InterPro" id="IPR000891">
    <property type="entry name" value="PYR_CT"/>
</dbReference>
<dbReference type="InterPro" id="IPR013785">
    <property type="entry name" value="Aldolase_TIM"/>
</dbReference>
<dbReference type="InterPro" id="IPR002034">
    <property type="entry name" value="AIPM/Hcit_synth_CS"/>
</dbReference>
<dbReference type="Gene3D" id="3.20.20.70">
    <property type="entry name" value="Aldolase class I"/>
    <property type="match status" value="1"/>
</dbReference>
<proteinExistence type="inferred from homology"/>
<dbReference type="HOGENOM" id="CLU_022158_0_1_2"/>
<evidence type="ECO:0000256" key="9">
    <source>
        <dbReference type="RuleBase" id="RU003523"/>
    </source>
</evidence>
<keyword evidence="11" id="KW-0012">Acyltransferase</keyword>
<reference evidence="11 12" key="1">
    <citation type="journal article" date="2012" name="J. Bacteriol.">
        <title>Genome sequence of 'Candidatus Methanomethylophilus alvus' Mx1201, a methanogenic archaeon from the human gut belonging to a seventh order of methanogens.</title>
        <authorList>
            <person name="Borrel G."/>
            <person name="Harris H.M."/>
            <person name="Tottey W."/>
            <person name="Mihajlovski A."/>
            <person name="Parisot N."/>
            <person name="Peyretaillade E."/>
            <person name="Peyret P."/>
            <person name="Gribaldo S."/>
            <person name="O'Toole P.W."/>
            <person name="Brugere J.F."/>
        </authorList>
    </citation>
    <scope>NUCLEOTIDE SEQUENCE [LARGE SCALE GENOMIC DNA]</scope>
    <source>
        <strain evidence="11 12">Mx1201</strain>
    </source>
</reference>
<dbReference type="AlphaFoldDB" id="M9SIG6"/>
<dbReference type="PROSITE" id="PS00816">
    <property type="entry name" value="AIPM_HOMOCIT_SYNTH_2"/>
    <property type="match status" value="1"/>
</dbReference>
<dbReference type="KEGG" id="max:MMALV_05860"/>
<evidence type="ECO:0000256" key="1">
    <source>
        <dbReference type="ARBA" id="ARBA00003715"/>
    </source>
</evidence>
<dbReference type="EC" id="2.3.3.13" evidence="3"/>
<dbReference type="SUPFAM" id="SSF51569">
    <property type="entry name" value="Aldolase"/>
    <property type="match status" value="1"/>
</dbReference>
<evidence type="ECO:0000256" key="8">
    <source>
        <dbReference type="ARBA" id="ARBA00029993"/>
    </source>
</evidence>
<dbReference type="Pfam" id="PF22617">
    <property type="entry name" value="HCS_D2"/>
    <property type="match status" value="1"/>
</dbReference>
<dbReference type="Gene3D" id="3.30.160.270">
    <property type="match status" value="1"/>
</dbReference>
<evidence type="ECO:0000256" key="5">
    <source>
        <dbReference type="ARBA" id="ARBA00022605"/>
    </source>
</evidence>
<dbReference type="STRING" id="1236689.MMALV_05860"/>
<dbReference type="PROSITE" id="PS00815">
    <property type="entry name" value="AIPM_HOMOCIT_SYNTH_1"/>
    <property type="match status" value="1"/>
</dbReference>
<dbReference type="Pfam" id="PF00682">
    <property type="entry name" value="HMGL-like"/>
    <property type="match status" value="1"/>
</dbReference>
<keyword evidence="6 9" id="KW-0808">Transferase</keyword>
<dbReference type="InterPro" id="IPR050073">
    <property type="entry name" value="2-IPM_HCS-like"/>
</dbReference>
<dbReference type="PANTHER" id="PTHR10277:SF9">
    <property type="entry name" value="2-ISOPROPYLMALATE SYNTHASE 1, CHLOROPLASTIC-RELATED"/>
    <property type="match status" value="1"/>
</dbReference>
<accession>M9SIG6</accession>
<evidence type="ECO:0000313" key="12">
    <source>
        <dbReference type="Proteomes" id="UP000012672"/>
    </source>
</evidence>
<comment type="pathway">
    <text evidence="2">Amino-acid biosynthesis; L-leucine biosynthesis; L-leucine from 3-methyl-2-oxobutanoate: step 1/4.</text>
</comment>
<dbReference type="SUPFAM" id="SSF110921">
    <property type="entry name" value="2-isopropylmalate synthase LeuA, allosteric (dimerisation) domain"/>
    <property type="match status" value="1"/>
</dbReference>
<dbReference type="EMBL" id="CP004049">
    <property type="protein sequence ID" value="AGI85327.1"/>
    <property type="molecule type" value="Genomic_DNA"/>
</dbReference>
<evidence type="ECO:0000256" key="6">
    <source>
        <dbReference type="ARBA" id="ARBA00022679"/>
    </source>
</evidence>
<comment type="function">
    <text evidence="1">Catalyzes the condensation of the acetyl group of acetyl-CoA with 3-methyl-2-oxobutanoate (2-oxoisovalerate) to form 3-carboxy-3-hydroxy-4-methylpentanoate (2-isopropylmalate).</text>
</comment>
<dbReference type="Proteomes" id="UP000012672">
    <property type="component" value="Chromosome"/>
</dbReference>
<dbReference type="FunCoup" id="M9SIG6">
    <property type="interactions" value="186"/>
</dbReference>
<evidence type="ECO:0000313" key="11">
    <source>
        <dbReference type="EMBL" id="AGI85327.1"/>
    </source>
</evidence>
<dbReference type="InterPro" id="IPR054691">
    <property type="entry name" value="LeuA/HCS_post-cat"/>
</dbReference>
<dbReference type="GO" id="GO:0003852">
    <property type="term" value="F:2-isopropylmalate synthase activity"/>
    <property type="evidence" value="ECO:0007669"/>
    <property type="project" value="UniProtKB-EC"/>
</dbReference>
<dbReference type="FunFam" id="3.20.20.70:FF:000010">
    <property type="entry name" value="2-isopropylmalate synthase"/>
    <property type="match status" value="1"/>
</dbReference>
<dbReference type="PANTHER" id="PTHR10277">
    <property type="entry name" value="HOMOCITRATE SYNTHASE-RELATED"/>
    <property type="match status" value="1"/>
</dbReference>